<organism evidence="8">
    <name type="scientific">Aegilops tauschii</name>
    <name type="common">Tausch's goatgrass</name>
    <name type="synonym">Aegilops squarrosa</name>
    <dbReference type="NCBI Taxonomy" id="37682"/>
    <lineage>
        <taxon>Eukaryota</taxon>
        <taxon>Viridiplantae</taxon>
        <taxon>Streptophyta</taxon>
        <taxon>Embryophyta</taxon>
        <taxon>Tracheophyta</taxon>
        <taxon>Spermatophyta</taxon>
        <taxon>Magnoliopsida</taxon>
        <taxon>Liliopsida</taxon>
        <taxon>Poales</taxon>
        <taxon>Poaceae</taxon>
        <taxon>BOP clade</taxon>
        <taxon>Pooideae</taxon>
        <taxon>Triticodae</taxon>
        <taxon>Triticeae</taxon>
        <taxon>Triticinae</taxon>
        <taxon>Aegilops</taxon>
    </lineage>
</organism>
<dbReference type="EnsemblPlants" id="EMT11452">
    <property type="protein sequence ID" value="EMT11452"/>
    <property type="gene ID" value="F775_04181"/>
</dbReference>
<protein>
    <recommendedName>
        <fullName evidence="7">Disease resistance N-terminal domain-containing protein</fullName>
    </recommendedName>
</protein>
<keyword evidence="5" id="KW-0611">Plant defense</keyword>
<evidence type="ECO:0000256" key="5">
    <source>
        <dbReference type="ARBA" id="ARBA00022821"/>
    </source>
</evidence>
<feature type="domain" description="Disease resistance N-terminal" evidence="7">
    <location>
        <begin position="14"/>
        <end position="101"/>
    </location>
</feature>
<evidence type="ECO:0000259" key="7">
    <source>
        <dbReference type="Pfam" id="PF18052"/>
    </source>
</evidence>
<dbReference type="GO" id="GO:0006952">
    <property type="term" value="P:defense response"/>
    <property type="evidence" value="ECO:0007669"/>
    <property type="project" value="UniProtKB-KW"/>
</dbReference>
<evidence type="ECO:0000256" key="6">
    <source>
        <dbReference type="SAM" id="MobiDB-lite"/>
    </source>
</evidence>
<proteinExistence type="inferred from homology"/>
<accession>M8B3X9</accession>
<evidence type="ECO:0000256" key="3">
    <source>
        <dbReference type="ARBA" id="ARBA00022737"/>
    </source>
</evidence>
<evidence type="ECO:0000256" key="4">
    <source>
        <dbReference type="ARBA" id="ARBA00022741"/>
    </source>
</evidence>
<keyword evidence="2" id="KW-0433">Leucine-rich repeat</keyword>
<dbReference type="AlphaFoldDB" id="M8B3X9"/>
<evidence type="ECO:0000256" key="1">
    <source>
        <dbReference type="ARBA" id="ARBA00008894"/>
    </source>
</evidence>
<feature type="region of interest" description="Disordered" evidence="6">
    <location>
        <begin position="102"/>
        <end position="124"/>
    </location>
</feature>
<dbReference type="Gene3D" id="1.20.5.4130">
    <property type="match status" value="1"/>
</dbReference>
<evidence type="ECO:0000313" key="8">
    <source>
        <dbReference type="EnsemblPlants" id="EMT11452"/>
    </source>
</evidence>
<keyword evidence="4" id="KW-0547">Nucleotide-binding</keyword>
<dbReference type="PANTHER" id="PTHR33377:SF62">
    <property type="entry name" value="OS10G0133166 PROTEIN"/>
    <property type="match status" value="1"/>
</dbReference>
<dbReference type="GO" id="GO:0000166">
    <property type="term" value="F:nucleotide binding"/>
    <property type="evidence" value="ECO:0007669"/>
    <property type="project" value="UniProtKB-KW"/>
</dbReference>
<name>M8B3X9_AEGTA</name>
<dbReference type="PANTHER" id="PTHR33377">
    <property type="entry name" value="OS10G0134700 PROTEIN-RELATED"/>
    <property type="match status" value="1"/>
</dbReference>
<feature type="compositionally biased region" description="Low complexity" evidence="6">
    <location>
        <begin position="103"/>
        <end position="124"/>
    </location>
</feature>
<dbReference type="InterPro" id="IPR041118">
    <property type="entry name" value="Rx_N"/>
</dbReference>
<comment type="similarity">
    <text evidence="1">Belongs to the disease resistance NB-LRR family.</text>
</comment>
<sequence>MVALELAGWVASPFIGKLVEKVCSYAEDQWQRQDTTEKLRIVKKKLSSIQITVSIAERVQARNTTMGSWLQRIKDAAFEAEDVLDSFHHLVLQAQDEDKDKVSSVASPAAGSSSTSTTVTTTASTITSSGSAVKKLVCVRKRFRFSDEHISELISAVDRLVEIESEMPMFLKLVELEDKRSDQPIQLRTTTSMQGPSKFFGRVNEEKHLRQLLTQINEQSVRSIGSE</sequence>
<dbReference type="Pfam" id="PF18052">
    <property type="entry name" value="Rx_N"/>
    <property type="match status" value="1"/>
</dbReference>
<evidence type="ECO:0000256" key="2">
    <source>
        <dbReference type="ARBA" id="ARBA00022614"/>
    </source>
</evidence>
<reference evidence="8" key="1">
    <citation type="submission" date="2015-06" db="UniProtKB">
        <authorList>
            <consortium name="EnsemblPlants"/>
        </authorList>
    </citation>
    <scope>IDENTIFICATION</scope>
</reference>
<keyword evidence="3" id="KW-0677">Repeat</keyword>